<protein>
    <submittedName>
        <fullName evidence="1">Uncharacterized protein</fullName>
    </submittedName>
</protein>
<keyword evidence="2" id="KW-1185">Reference proteome</keyword>
<organism evidence="1 2">
    <name type="scientific">Puccinia sorghi</name>
    <dbReference type="NCBI Taxonomy" id="27349"/>
    <lineage>
        <taxon>Eukaryota</taxon>
        <taxon>Fungi</taxon>
        <taxon>Dikarya</taxon>
        <taxon>Basidiomycota</taxon>
        <taxon>Pucciniomycotina</taxon>
        <taxon>Pucciniomycetes</taxon>
        <taxon>Pucciniales</taxon>
        <taxon>Pucciniaceae</taxon>
        <taxon>Puccinia</taxon>
    </lineage>
</organism>
<dbReference type="VEuPathDB" id="FungiDB:VP01_1829g4"/>
<accession>A0A0L6VDZ7</accession>
<sequence>MYWLIMGGKCPRGGGGLQGLNLHFLGVLIIILSCNTFWKDLFQTVKLIVERRWFESLWMNFLFGWVDFFKRSLYPVDLLLFYFRNPNTPNLNGDFGCAITLDSGAISGGLHIQNGFYNGGDGLMYNKIFHYNDPTSLGNVITISIFASPCWQPTGANLPHLSSPYSSPEMDEFVNRVPYLDNAGGHLRLPGYTRPFKLRGFSVESPLLLMINVEILKRWCKPRLDTGANKVRCVTILIYYEAVIKSGQMRGELICGGVGLAEGRLWKQKKFLKTSVQQALVLDMLDLWSACLVSNLSWMGVCIEQGRHGITMFNRFGGEGGNYLDLCILCGSIGFDAYTHKRPVAMGLCRGSRAGAGVRSREETFGKCENVPSCNLILHRRGTTSYLWVQSSQPKKKKNKLPVAPTFSLSLRLETNRPVGEGSVNLTHDDYYLK</sequence>
<gene>
    <name evidence="1" type="ORF">VP01_1829g4</name>
</gene>
<dbReference type="EMBL" id="LAVV01006647">
    <property type="protein sequence ID" value="KNZ58939.1"/>
    <property type="molecule type" value="Genomic_DNA"/>
</dbReference>
<name>A0A0L6VDZ7_9BASI</name>
<reference evidence="1 2" key="1">
    <citation type="submission" date="2015-08" db="EMBL/GenBank/DDBJ databases">
        <title>Next Generation Sequencing and Analysis of the Genome of Puccinia sorghi L Schw, the Causal Agent of Maize Common Rust.</title>
        <authorList>
            <person name="Rochi L."/>
            <person name="Burguener G."/>
            <person name="Darino M."/>
            <person name="Turjanski A."/>
            <person name="Kreff E."/>
            <person name="Dieguez M.J."/>
            <person name="Sacco F."/>
        </authorList>
    </citation>
    <scope>NUCLEOTIDE SEQUENCE [LARGE SCALE GENOMIC DNA]</scope>
    <source>
        <strain evidence="1 2">RO10H11247</strain>
    </source>
</reference>
<evidence type="ECO:0000313" key="2">
    <source>
        <dbReference type="Proteomes" id="UP000037035"/>
    </source>
</evidence>
<dbReference type="Proteomes" id="UP000037035">
    <property type="component" value="Unassembled WGS sequence"/>
</dbReference>
<comment type="caution">
    <text evidence="1">The sequence shown here is derived from an EMBL/GenBank/DDBJ whole genome shotgun (WGS) entry which is preliminary data.</text>
</comment>
<proteinExistence type="predicted"/>
<evidence type="ECO:0000313" key="1">
    <source>
        <dbReference type="EMBL" id="KNZ58939.1"/>
    </source>
</evidence>
<dbReference type="AlphaFoldDB" id="A0A0L6VDZ7"/>